<dbReference type="EMBL" id="BAABJP010000037">
    <property type="protein sequence ID" value="GAA5167003.1"/>
    <property type="molecule type" value="Genomic_DNA"/>
</dbReference>
<name>A0ABP9QST4_9PSEU</name>
<accession>A0ABP9QST4</accession>
<proteinExistence type="predicted"/>
<dbReference type="Pfam" id="PF13384">
    <property type="entry name" value="HTH_23"/>
    <property type="match status" value="1"/>
</dbReference>
<dbReference type="SUPFAM" id="SSF88659">
    <property type="entry name" value="Sigma3 and sigma4 domains of RNA polymerase sigma factors"/>
    <property type="match status" value="1"/>
</dbReference>
<evidence type="ECO:0000313" key="3">
    <source>
        <dbReference type="Proteomes" id="UP001428817"/>
    </source>
</evidence>
<protein>
    <submittedName>
        <fullName evidence="2">Uncharacterized protein</fullName>
    </submittedName>
</protein>
<keyword evidence="3" id="KW-1185">Reference proteome</keyword>
<feature type="compositionally biased region" description="Basic and acidic residues" evidence="1">
    <location>
        <begin position="121"/>
        <end position="133"/>
    </location>
</feature>
<feature type="region of interest" description="Disordered" evidence="1">
    <location>
        <begin position="111"/>
        <end position="133"/>
    </location>
</feature>
<evidence type="ECO:0000313" key="2">
    <source>
        <dbReference type="EMBL" id="GAA5167003.1"/>
    </source>
</evidence>
<dbReference type="Proteomes" id="UP001428817">
    <property type="component" value="Unassembled WGS sequence"/>
</dbReference>
<comment type="caution">
    <text evidence="2">The sequence shown here is derived from an EMBL/GenBank/DDBJ whole genome shotgun (WGS) entry which is preliminary data.</text>
</comment>
<gene>
    <name evidence="2" type="ORF">GCM10023321_58970</name>
</gene>
<reference evidence="3" key="1">
    <citation type="journal article" date="2019" name="Int. J. Syst. Evol. Microbiol.">
        <title>The Global Catalogue of Microorganisms (GCM) 10K type strain sequencing project: providing services to taxonomists for standard genome sequencing and annotation.</title>
        <authorList>
            <consortium name="The Broad Institute Genomics Platform"/>
            <consortium name="The Broad Institute Genome Sequencing Center for Infectious Disease"/>
            <person name="Wu L."/>
            <person name="Ma J."/>
        </authorList>
    </citation>
    <scope>NUCLEOTIDE SEQUENCE [LARGE SCALE GENOMIC DNA]</scope>
    <source>
        <strain evidence="3">JCM 18303</strain>
    </source>
</reference>
<organism evidence="2 3">
    <name type="scientific">Pseudonocardia eucalypti</name>
    <dbReference type="NCBI Taxonomy" id="648755"/>
    <lineage>
        <taxon>Bacteria</taxon>
        <taxon>Bacillati</taxon>
        <taxon>Actinomycetota</taxon>
        <taxon>Actinomycetes</taxon>
        <taxon>Pseudonocardiales</taxon>
        <taxon>Pseudonocardiaceae</taxon>
        <taxon>Pseudonocardia</taxon>
    </lineage>
</organism>
<evidence type="ECO:0000256" key="1">
    <source>
        <dbReference type="SAM" id="MobiDB-lite"/>
    </source>
</evidence>
<dbReference type="InterPro" id="IPR013324">
    <property type="entry name" value="RNA_pol_sigma_r3/r4-like"/>
</dbReference>
<sequence>MDIRHETGSFPLSGPAWPFRWAGPSFSFVLVVALPGEGLSQGFGEGAQDQLVTADLTLPPRSKVKARCARLDEHRNAAQPSDVDVETVLRSGTESQLLEIWSSHQRASWEPTSVSTGASDITHRRASDPENAERRQVSALDALRANAELVDLLTGRRWMVIQDAREAGATWEQIGQALGMSRRAARNWYKHKIRDQEQYVEDRHDIRRGRDAVGKATN</sequence>